<dbReference type="Pfam" id="PF02645">
    <property type="entry name" value="DegV"/>
    <property type="match status" value="1"/>
</dbReference>
<dbReference type="SUPFAM" id="SSF82549">
    <property type="entry name" value="DAK1/DegV-like"/>
    <property type="match status" value="1"/>
</dbReference>
<comment type="caution">
    <text evidence="3">The sequence shown here is derived from an EMBL/GenBank/DDBJ whole genome shotgun (WGS) entry which is preliminary data.</text>
</comment>
<dbReference type="NCBIfam" id="TIGR00762">
    <property type="entry name" value="DegV"/>
    <property type="match status" value="1"/>
</dbReference>
<dbReference type="Pfam" id="PF21645">
    <property type="entry name" value="FakA-like_M"/>
    <property type="match status" value="1"/>
</dbReference>
<dbReference type="InterPro" id="IPR003797">
    <property type="entry name" value="DegV"/>
</dbReference>
<dbReference type="InterPro" id="IPR033470">
    <property type="entry name" value="FakA-like_C"/>
</dbReference>
<dbReference type="GO" id="GO:0004371">
    <property type="term" value="F:glycerone kinase activity"/>
    <property type="evidence" value="ECO:0007669"/>
    <property type="project" value="InterPro"/>
</dbReference>
<organism evidence="3 4">
    <name type="scientific">Lederbergia citrisecunda</name>
    <dbReference type="NCBI Taxonomy" id="2833583"/>
    <lineage>
        <taxon>Bacteria</taxon>
        <taxon>Bacillati</taxon>
        <taxon>Bacillota</taxon>
        <taxon>Bacilli</taxon>
        <taxon>Bacillales</taxon>
        <taxon>Bacillaceae</taxon>
        <taxon>Lederbergia</taxon>
    </lineage>
</organism>
<dbReference type="SMART" id="SM01121">
    <property type="entry name" value="Dak1_2"/>
    <property type="match status" value="1"/>
</dbReference>
<dbReference type="InterPro" id="IPR043168">
    <property type="entry name" value="DegV_C"/>
</dbReference>
<reference evidence="3 4" key="1">
    <citation type="submission" date="2021-05" db="EMBL/GenBank/DDBJ databases">
        <title>Novel Bacillus species.</title>
        <authorList>
            <person name="Liu G."/>
        </authorList>
    </citation>
    <scope>NUCLEOTIDE SEQUENCE [LARGE SCALE GENOMIC DNA]</scope>
    <source>
        <strain evidence="3 4">FJAT-49732</strain>
    </source>
</reference>
<dbReference type="GO" id="GO:0006071">
    <property type="term" value="P:glycerol metabolic process"/>
    <property type="evidence" value="ECO:0007669"/>
    <property type="project" value="InterPro"/>
</dbReference>
<dbReference type="Gene3D" id="3.40.50.10170">
    <property type="match status" value="1"/>
</dbReference>
<dbReference type="AlphaFoldDB" id="A0A942YLY3"/>
<protein>
    <submittedName>
        <fullName evidence="3">DegV family EDD domain-containing protein</fullName>
    </submittedName>
</protein>
<dbReference type="GO" id="GO:0008289">
    <property type="term" value="F:lipid binding"/>
    <property type="evidence" value="ECO:0007669"/>
    <property type="project" value="UniProtKB-KW"/>
</dbReference>
<dbReference type="PROSITE" id="PS51480">
    <property type="entry name" value="DHAL"/>
    <property type="match status" value="1"/>
</dbReference>
<name>A0A942YLY3_9BACI</name>
<dbReference type="EMBL" id="JAGYPJ010000001">
    <property type="protein sequence ID" value="MBS4201137.1"/>
    <property type="molecule type" value="Genomic_DNA"/>
</dbReference>
<evidence type="ECO:0000259" key="2">
    <source>
        <dbReference type="PROSITE" id="PS51480"/>
    </source>
</evidence>
<dbReference type="SUPFAM" id="SSF101473">
    <property type="entry name" value="DhaL-like"/>
    <property type="match status" value="1"/>
</dbReference>
<dbReference type="PANTHER" id="PTHR33434:SF2">
    <property type="entry name" value="FATTY ACID-BINDING PROTEIN TM_1468"/>
    <property type="match status" value="1"/>
</dbReference>
<dbReference type="Gene3D" id="1.25.40.340">
    <property type="match status" value="1"/>
</dbReference>
<accession>A0A942YLY3</accession>
<keyword evidence="1" id="KW-0446">Lipid-binding</keyword>
<dbReference type="InterPro" id="IPR048394">
    <property type="entry name" value="FakA-like_M"/>
</dbReference>
<dbReference type="PANTHER" id="PTHR33434">
    <property type="entry name" value="DEGV DOMAIN-CONTAINING PROTEIN DR_1986-RELATED"/>
    <property type="match status" value="1"/>
</dbReference>
<keyword evidence="4" id="KW-1185">Reference proteome</keyword>
<sequence>MVGPFIDSEKIYYTFRSGASAVIQHKRELNNINVFPVPDGDTGTNLAFTMNAILSEAKVGNSAKETMYSIAEAALTGARGNSGIIFAQFMNGIYMALEEQKDISIVAFSSAAKKAISYAYQAVTNPIEGTMLSVMKAWTESLYTLKDQAADFAQLFHASLQVAFEALMNTPNQLKVLKEASVVDSGAKGFIHFLEGATQYLTTLEMNEVAISASEADYRPAVHQLDHIDLTYRYCTEALLEGDGLDLEKIKHSLLDLGDSLIVAGSATKAKVHLHTNSPSLLFDRLRGYGKIISQKADDMVRQYETVHTRKHKIALVTDSIADLPQSIMDYHQIHMLPLNLIIDDSSYLDKTTISPSYLYQFMDDGENYPTSSQPTRKAAKSFLQFLEAHYESIIVITVSQQMSGTYDTFMKAARAIGLDKNKIAIIDSKLNSVAQGLVVLKAAEEIDSGKHFEEVIELVEQTVQNTKIFVSVNTLKYMVRSGRVKKLQGFAAKLFNLKPVVSIDDHGEGMVIGKALSVKGNTKKIQSLVSEMMKTKTIVNYAIVHADAEDRAQQYEGIFTALIGRKPKYTTEISSIVAMNAGIGCVAIAIITE</sequence>
<evidence type="ECO:0000256" key="1">
    <source>
        <dbReference type="ARBA" id="ARBA00023121"/>
    </source>
</evidence>
<dbReference type="Pfam" id="PF02734">
    <property type="entry name" value="Dak2"/>
    <property type="match status" value="1"/>
</dbReference>
<feature type="domain" description="DhaL" evidence="2">
    <location>
        <begin position="9"/>
        <end position="199"/>
    </location>
</feature>
<dbReference type="InterPro" id="IPR036117">
    <property type="entry name" value="DhaL_dom_sf"/>
</dbReference>
<evidence type="ECO:0000313" key="3">
    <source>
        <dbReference type="EMBL" id="MBS4201137.1"/>
    </source>
</evidence>
<dbReference type="Gene3D" id="3.30.1180.10">
    <property type="match status" value="1"/>
</dbReference>
<dbReference type="Proteomes" id="UP000682713">
    <property type="component" value="Unassembled WGS sequence"/>
</dbReference>
<dbReference type="InterPro" id="IPR050270">
    <property type="entry name" value="DegV_domain_contain"/>
</dbReference>
<proteinExistence type="predicted"/>
<dbReference type="PROSITE" id="PS51482">
    <property type="entry name" value="DEGV"/>
    <property type="match status" value="1"/>
</dbReference>
<dbReference type="InterPro" id="IPR004007">
    <property type="entry name" value="DhaL_dom"/>
</dbReference>
<evidence type="ECO:0000313" key="4">
    <source>
        <dbReference type="Proteomes" id="UP000682713"/>
    </source>
</evidence>
<dbReference type="RefSeq" id="WP_213111644.1">
    <property type="nucleotide sequence ID" value="NZ_JAGYPJ010000001.1"/>
</dbReference>
<gene>
    <name evidence="3" type="ORF">KHA93_15970</name>
</gene>
<dbReference type="SMART" id="SM01120">
    <property type="entry name" value="Dak2"/>
    <property type="match status" value="1"/>
</dbReference>